<dbReference type="Pfam" id="PF17741">
    <property type="entry name" value="DUF5578"/>
    <property type="match status" value="1"/>
</dbReference>
<dbReference type="GO" id="GO:0005829">
    <property type="term" value="C:cytosol"/>
    <property type="evidence" value="ECO:0007669"/>
    <property type="project" value="Ensembl"/>
</dbReference>
<dbReference type="SUPFAM" id="SSF48371">
    <property type="entry name" value="ARM repeat"/>
    <property type="match status" value="1"/>
</dbReference>
<name>A0A8C6QNY6_NANGA</name>
<evidence type="ECO:0000313" key="1">
    <source>
        <dbReference type="Ensembl" id="ENSNGAP00000006112.1"/>
    </source>
</evidence>
<dbReference type="OMA" id="ETICECY"/>
<dbReference type="AlphaFoldDB" id="A0A8C6QNY6"/>
<dbReference type="InterPro" id="IPR011989">
    <property type="entry name" value="ARM-like"/>
</dbReference>
<dbReference type="GO" id="GO:0005886">
    <property type="term" value="C:plasma membrane"/>
    <property type="evidence" value="ECO:0007669"/>
    <property type="project" value="Ensembl"/>
</dbReference>
<dbReference type="Gene3D" id="1.25.10.10">
    <property type="entry name" value="Leucine-rich Repeat Variant"/>
    <property type="match status" value="1"/>
</dbReference>
<evidence type="ECO:0000313" key="2">
    <source>
        <dbReference type="Proteomes" id="UP000694381"/>
    </source>
</evidence>
<reference evidence="1" key="1">
    <citation type="submission" date="2025-08" db="UniProtKB">
        <authorList>
            <consortium name="Ensembl"/>
        </authorList>
    </citation>
    <scope>IDENTIFICATION</scope>
</reference>
<dbReference type="GeneTree" id="ENSGT00390000001593"/>
<dbReference type="PANTHER" id="PTHR34258:SF1">
    <property type="entry name" value="ARMADILLO-LIKE HELICAL DOMAIN CONTAINING PROTEIN 1"/>
    <property type="match status" value="1"/>
</dbReference>
<dbReference type="InterPro" id="IPR016024">
    <property type="entry name" value="ARM-type_fold"/>
</dbReference>
<organism evidence="1 2">
    <name type="scientific">Nannospalax galili</name>
    <name type="common">Northern Israeli blind subterranean mole rat</name>
    <name type="synonym">Spalax galili</name>
    <dbReference type="NCBI Taxonomy" id="1026970"/>
    <lineage>
        <taxon>Eukaryota</taxon>
        <taxon>Metazoa</taxon>
        <taxon>Chordata</taxon>
        <taxon>Craniata</taxon>
        <taxon>Vertebrata</taxon>
        <taxon>Euteleostomi</taxon>
        <taxon>Mammalia</taxon>
        <taxon>Eutheria</taxon>
        <taxon>Euarchontoglires</taxon>
        <taxon>Glires</taxon>
        <taxon>Rodentia</taxon>
        <taxon>Myomorpha</taxon>
        <taxon>Muroidea</taxon>
        <taxon>Spalacidae</taxon>
        <taxon>Spalacinae</taxon>
        <taxon>Nannospalax</taxon>
    </lineage>
</organism>
<reference evidence="1" key="2">
    <citation type="submission" date="2025-09" db="UniProtKB">
        <authorList>
            <consortium name="Ensembl"/>
        </authorList>
    </citation>
    <scope>IDENTIFICATION</scope>
</reference>
<proteinExistence type="predicted"/>
<sequence>MTSVKEQAAISRLLSFLQEWDNAGKGTRTQILTNFIEANKGKTGPELELEFSQGASLFLIRLTTWLRITYPLLSCLEKILRSIGIFLSAVSSNQYLIEFLEIGGVLTLLEILGLEKIKEEDKKESVKLLQIIASNGRKYKELICESYGVRSIAEFLAKSKSEETQEEVQVLLDALVHGNPKYQNQVYKGLIALLPCSSPKAQQLALQTLRTAQSIIGASHPSIVDCVLKVLGTMHLEVQYEAIELIKDLVHCDVRLPLLKGLVALLIPSIKETSKLQAKIFTDSTVPQLTAHLPVFLQQAAAAKTLGILARSSLGLAEELLHFRVVHSLMTAMGNTDHSNSQRLASLTLQFFVQTFPLVEEHVRKSMGEELYQLFLDNAEILYAKIDSIQADILAANKVNVTKELLLLSGSNSSSSFSLGPGDLNQVECITHLEKDITESKE</sequence>
<dbReference type="InterPro" id="IPR041090">
    <property type="entry name" value="DUF5578"/>
</dbReference>
<dbReference type="Proteomes" id="UP000694381">
    <property type="component" value="Unassembled WGS sequence"/>
</dbReference>
<dbReference type="PANTHER" id="PTHR34258">
    <property type="entry name" value="ARMADILLO-LIKE HELICAL DOMAIN CONTAINING PROTEIN 1"/>
    <property type="match status" value="1"/>
</dbReference>
<accession>A0A8C6QNY6</accession>
<protein>
    <submittedName>
        <fullName evidence="1">Armadillo-like helical domain containing 1</fullName>
    </submittedName>
</protein>
<keyword evidence="2" id="KW-1185">Reference proteome</keyword>
<gene>
    <name evidence="1" type="primary">Armh1</name>
</gene>
<dbReference type="Ensembl" id="ENSNGAT00000010774.1">
    <property type="protein sequence ID" value="ENSNGAP00000006112.1"/>
    <property type="gene ID" value="ENSNGAG00000008927.1"/>
</dbReference>